<organism evidence="2 3">
    <name type="scientific">Burkholderia cepacia</name>
    <name type="common">Pseudomonas cepacia</name>
    <dbReference type="NCBI Taxonomy" id="292"/>
    <lineage>
        <taxon>Bacteria</taxon>
        <taxon>Pseudomonadati</taxon>
        <taxon>Pseudomonadota</taxon>
        <taxon>Betaproteobacteria</taxon>
        <taxon>Burkholderiales</taxon>
        <taxon>Burkholderiaceae</taxon>
        <taxon>Burkholderia</taxon>
        <taxon>Burkholderia cepacia complex</taxon>
    </lineage>
</organism>
<feature type="signal peptide" evidence="1">
    <location>
        <begin position="1"/>
        <end position="34"/>
    </location>
</feature>
<feature type="chain" id="PRO_5007176305" description="Lipoprotein" evidence="1">
    <location>
        <begin position="35"/>
        <end position="379"/>
    </location>
</feature>
<dbReference type="Proteomes" id="UP000069001">
    <property type="component" value="Unassembled WGS sequence"/>
</dbReference>
<reference evidence="2 3" key="1">
    <citation type="submission" date="2015-11" db="EMBL/GenBank/DDBJ databases">
        <title>Expanding the genomic diversity of Burkholderia species for the development of highly accurate diagnostics.</title>
        <authorList>
            <person name="Sahl J."/>
            <person name="Keim P."/>
            <person name="Wagner D."/>
        </authorList>
    </citation>
    <scope>NUCLEOTIDE SEQUENCE [LARGE SCALE GENOMIC DNA]</scope>
    <source>
        <strain evidence="2 3">MSMB1302</strain>
    </source>
</reference>
<dbReference type="AlphaFoldDB" id="A0A124SN90"/>
<evidence type="ECO:0008006" key="4">
    <source>
        <dbReference type="Google" id="ProtNLM"/>
    </source>
</evidence>
<gene>
    <name evidence="2" type="ORF">WS90_01895</name>
</gene>
<protein>
    <recommendedName>
        <fullName evidence="4">Lipoprotein</fullName>
    </recommendedName>
</protein>
<evidence type="ECO:0000313" key="2">
    <source>
        <dbReference type="EMBL" id="KVK80114.1"/>
    </source>
</evidence>
<name>A0A124SN90_BURCE</name>
<keyword evidence="1" id="KW-0732">Signal</keyword>
<evidence type="ECO:0000256" key="1">
    <source>
        <dbReference type="SAM" id="SignalP"/>
    </source>
</evidence>
<dbReference type="PROSITE" id="PS51257">
    <property type="entry name" value="PROKAR_LIPOPROTEIN"/>
    <property type="match status" value="1"/>
</dbReference>
<sequence length="379" mass="41871">MIDRKLQPAGVMRAARCVAATLAASALLSACATASDPKPRTVVGPLYPFMQFDAHRTLLTERVADGNYRSTRWRFVDSARHASTDFPNGARIEYMTFRSDDPDTIVIYAGQDSSSRCKTGVATDKACPRLFIWLSTDGGQHFLHRTIDMPALVHHIYTNSGKHGGTPPIPVPAMVVERGILYIATGGDSEPLVHVNEQGDMTLLSTGEPVQQDRLIGRYYTWPEGIEMLRNYDEIGPMKRMPVYLFAVTLPAAAPLPPYEPVTGDAAGTNAPVCTYRRMRKASSTLPNLTAIPLVGSRIDQAPALPDYVAPTKMPYADGDLYYASVSETRRGELIDKWRSVYPEWAAAQPPVRPFVPRVLLEPRATEIDCGPDYTAWWD</sequence>
<evidence type="ECO:0000313" key="3">
    <source>
        <dbReference type="Proteomes" id="UP000069001"/>
    </source>
</evidence>
<dbReference type="RefSeq" id="WP_059730453.1">
    <property type="nucleotide sequence ID" value="NZ_LOYH01000062.1"/>
</dbReference>
<accession>A0A124SN90</accession>
<dbReference type="EMBL" id="LOYH01000062">
    <property type="protein sequence ID" value="KVK80114.1"/>
    <property type="molecule type" value="Genomic_DNA"/>
</dbReference>
<proteinExistence type="predicted"/>
<comment type="caution">
    <text evidence="2">The sequence shown here is derived from an EMBL/GenBank/DDBJ whole genome shotgun (WGS) entry which is preliminary data.</text>
</comment>